<evidence type="ECO:0000313" key="8">
    <source>
        <dbReference type="EMBL" id="KAG0458203.1"/>
    </source>
</evidence>
<dbReference type="InterPro" id="IPR041233">
    <property type="entry name" value="Melibiase_C"/>
</dbReference>
<dbReference type="Gene3D" id="2.60.40.1180">
    <property type="entry name" value="Golgi alpha-mannosidase II"/>
    <property type="match status" value="1"/>
</dbReference>
<keyword evidence="9" id="KW-1185">Reference proteome</keyword>
<keyword evidence="6" id="KW-0326">Glycosidase</keyword>
<sequence>MGLKFGIHLMGGISTESVNNNKTILDVTTGLPYEEGGRVWHAGDIGLTNMHCSWMKNGFMSVNTAVGAGRAFLRSLYQQYVDWGIDFGVRRGPYRRSKLTLDEQRAMLTLWSMAKSPLMFGGDTRQLDDTTLNLITNPTLLEINSNSANNTEYVVIDFLWYRKNVNGSSVDSYGYDSIDEWGRLVPDPERWPSSTNGQGFQQVSQKVHEMGLKFGIHLMGGISVESVNNNKTILDVTTGLPYEEGGKIWYAGDIGLTDMRCAWMKNGFMRVNTDLRAGRAFLRSLYQQYADWGVDFVKLDCVFGDDLDRKQIIAISEILKDLDRPMLISLSPGTNVNVSMAEGIKEYVDMYRITGDVWDNWNDIATHFDVARNFAAAKEIGAKGLHGNSWPDLDMLPLGLITDPGVRQGPHRRSKLTLDEQRTMLTLWSMAKSPLMFGGDTRQLDDLTFNLITNPTLLEINSNSANNAEFPHVFSGKISSIMHLPDSRSDLERQLQKNKPEKIMMGLTAMKADEAKLHSDVRSWIATGKRGEIYLSFFNLNPFSTRISANIGDLFKAVSGSFQTYRSCDCYEVWTGKDFGAVEGAISIAISSHGCALFILNCKP</sequence>
<dbReference type="InterPro" id="IPR002241">
    <property type="entry name" value="Glyco_hydro_27"/>
</dbReference>
<protein>
    <recommendedName>
        <fullName evidence="3">alpha-galactosidase</fullName>
        <ecNumber evidence="3">3.2.1.22</ecNumber>
    </recommendedName>
</protein>
<dbReference type="Gene3D" id="3.20.20.70">
    <property type="entry name" value="Aldolase class I"/>
    <property type="match status" value="3"/>
</dbReference>
<dbReference type="SUPFAM" id="SSF51011">
    <property type="entry name" value="Glycosyl hydrolase domain"/>
    <property type="match status" value="1"/>
</dbReference>
<proteinExistence type="inferred from homology"/>
<evidence type="ECO:0000313" key="9">
    <source>
        <dbReference type="Proteomes" id="UP000636800"/>
    </source>
</evidence>
<comment type="similarity">
    <text evidence="2">Belongs to the glycosyl hydrolase 27 family.</text>
</comment>
<dbReference type="AlphaFoldDB" id="A0A835PSM8"/>
<reference evidence="8 9" key="1">
    <citation type="journal article" date="2020" name="Nat. Food">
        <title>A phased Vanilla planifolia genome enables genetic improvement of flavour and production.</title>
        <authorList>
            <person name="Hasing T."/>
            <person name="Tang H."/>
            <person name="Brym M."/>
            <person name="Khazi F."/>
            <person name="Huang T."/>
            <person name="Chambers A.H."/>
        </authorList>
    </citation>
    <scope>NUCLEOTIDE SEQUENCE [LARGE SCALE GENOMIC DNA]</scope>
    <source>
        <tissue evidence="8">Leaf</tissue>
    </source>
</reference>
<keyword evidence="5" id="KW-0378">Hydrolase</keyword>
<dbReference type="OrthoDB" id="10268090at2759"/>
<dbReference type="SUPFAM" id="SSF51445">
    <property type="entry name" value="(Trans)glycosidases"/>
    <property type="match status" value="2"/>
</dbReference>
<evidence type="ECO:0000256" key="4">
    <source>
        <dbReference type="ARBA" id="ARBA00022729"/>
    </source>
</evidence>
<evidence type="ECO:0000256" key="3">
    <source>
        <dbReference type="ARBA" id="ARBA00012755"/>
    </source>
</evidence>
<name>A0A835PSM8_VANPL</name>
<feature type="domain" description="Alpha galactosidase C-terminal" evidence="7">
    <location>
        <begin position="520"/>
        <end position="600"/>
    </location>
</feature>
<evidence type="ECO:0000256" key="5">
    <source>
        <dbReference type="ARBA" id="ARBA00022801"/>
    </source>
</evidence>
<dbReference type="CDD" id="cd14792">
    <property type="entry name" value="GH27"/>
    <property type="match status" value="1"/>
</dbReference>
<evidence type="ECO:0000256" key="6">
    <source>
        <dbReference type="ARBA" id="ARBA00023295"/>
    </source>
</evidence>
<organism evidence="8 9">
    <name type="scientific">Vanilla planifolia</name>
    <name type="common">Vanilla</name>
    <dbReference type="NCBI Taxonomy" id="51239"/>
    <lineage>
        <taxon>Eukaryota</taxon>
        <taxon>Viridiplantae</taxon>
        <taxon>Streptophyta</taxon>
        <taxon>Embryophyta</taxon>
        <taxon>Tracheophyta</taxon>
        <taxon>Spermatophyta</taxon>
        <taxon>Magnoliopsida</taxon>
        <taxon>Liliopsida</taxon>
        <taxon>Asparagales</taxon>
        <taxon>Orchidaceae</taxon>
        <taxon>Vanilloideae</taxon>
        <taxon>Vanilleae</taxon>
        <taxon>Vanilla</taxon>
    </lineage>
</organism>
<accession>A0A835PSM8</accession>
<evidence type="ECO:0000256" key="1">
    <source>
        <dbReference type="ARBA" id="ARBA00001255"/>
    </source>
</evidence>
<dbReference type="InterPro" id="IPR013785">
    <property type="entry name" value="Aldolase_TIM"/>
</dbReference>
<comment type="caution">
    <text evidence="8">The sequence shown here is derived from an EMBL/GenBank/DDBJ whole genome shotgun (WGS) entry which is preliminary data.</text>
</comment>
<keyword evidence="4" id="KW-0732">Signal</keyword>
<dbReference type="GO" id="GO:0004557">
    <property type="term" value="F:alpha-galactosidase activity"/>
    <property type="evidence" value="ECO:0007669"/>
    <property type="project" value="UniProtKB-EC"/>
</dbReference>
<comment type="catalytic activity">
    <reaction evidence="1">
        <text>Hydrolysis of terminal, non-reducing alpha-D-galactose residues in alpha-D-galactosides, including galactose oligosaccharides, galactomannans and galactolipids.</text>
        <dbReference type="EC" id="3.2.1.22"/>
    </reaction>
</comment>
<dbReference type="PANTHER" id="PTHR11452">
    <property type="entry name" value="ALPHA-GALACTOSIDASE/ALPHA-N-ACETYLGALACTOSAMINIDASE"/>
    <property type="match status" value="1"/>
</dbReference>
<dbReference type="InterPro" id="IPR017853">
    <property type="entry name" value="GH"/>
</dbReference>
<dbReference type="Proteomes" id="UP000636800">
    <property type="component" value="Chromosome 12"/>
</dbReference>
<evidence type="ECO:0000256" key="2">
    <source>
        <dbReference type="ARBA" id="ARBA00009743"/>
    </source>
</evidence>
<dbReference type="EC" id="3.2.1.22" evidence="3"/>
<dbReference type="PANTHER" id="PTHR11452:SF42">
    <property type="entry name" value="ALPHA-GALACTOSIDASE"/>
    <property type="match status" value="1"/>
</dbReference>
<dbReference type="Pfam" id="PF17801">
    <property type="entry name" value="Melibiase_C"/>
    <property type="match status" value="1"/>
</dbReference>
<dbReference type="GO" id="GO:0005975">
    <property type="term" value="P:carbohydrate metabolic process"/>
    <property type="evidence" value="ECO:0007669"/>
    <property type="project" value="InterPro"/>
</dbReference>
<dbReference type="InterPro" id="IPR013780">
    <property type="entry name" value="Glyco_hydro_b"/>
</dbReference>
<dbReference type="Pfam" id="PF16499">
    <property type="entry name" value="Melibiase_2"/>
    <property type="match status" value="1"/>
</dbReference>
<evidence type="ECO:0000259" key="7">
    <source>
        <dbReference type="Pfam" id="PF17801"/>
    </source>
</evidence>
<dbReference type="EMBL" id="JADCNL010000012">
    <property type="protein sequence ID" value="KAG0458203.1"/>
    <property type="molecule type" value="Genomic_DNA"/>
</dbReference>
<gene>
    <name evidence="8" type="ORF">HPP92_023360</name>
</gene>